<dbReference type="Gene3D" id="3.40.50.11350">
    <property type="match status" value="1"/>
</dbReference>
<name>A0A6C0H180_9ZZZZ</name>
<dbReference type="AlphaFoldDB" id="A0A6C0H180"/>
<evidence type="ECO:0008006" key="2">
    <source>
        <dbReference type="Google" id="ProtNLM"/>
    </source>
</evidence>
<proteinExistence type="predicted"/>
<organism evidence="1">
    <name type="scientific">viral metagenome</name>
    <dbReference type="NCBI Taxonomy" id="1070528"/>
    <lineage>
        <taxon>unclassified sequences</taxon>
        <taxon>metagenomes</taxon>
        <taxon>organismal metagenomes</taxon>
    </lineage>
</organism>
<accession>A0A6C0H180</accession>
<dbReference type="EMBL" id="MN739848">
    <property type="protein sequence ID" value="QHT74282.1"/>
    <property type="molecule type" value="Genomic_DNA"/>
</dbReference>
<protein>
    <recommendedName>
        <fullName evidence="2">GDP-fucose protein O-fucosyltransferase</fullName>
    </recommendedName>
</protein>
<sequence>MILVFCTVNGLTNQINDIISGISFCLINNYKFTFKNCQFRNKDLVSFYYEDFEKLFNISKLIKDLHILKNLYIDYNSIELNKSNTFNIDNVWSSYLFNNNFEEEIKKIDKTYIILPYFHTISKMENIVEITNKILPSSKIINLYDNIKNSLFSDNQKYNCIHYRYEQDFIDHFKVKIEPFKTLFLRIKNKFKDKSLKIYIACYNLKYIININDNIYNLIVIKDNYELEDVNYEELAYIDYLFAKNSEEFYGHSKSAFSVSLNNLKKTKNYYDI</sequence>
<reference evidence="1" key="1">
    <citation type="journal article" date="2020" name="Nature">
        <title>Giant virus diversity and host interactions through global metagenomics.</title>
        <authorList>
            <person name="Schulz F."/>
            <person name="Roux S."/>
            <person name="Paez-Espino D."/>
            <person name="Jungbluth S."/>
            <person name="Walsh D.A."/>
            <person name="Denef V.J."/>
            <person name="McMahon K.D."/>
            <person name="Konstantinidis K.T."/>
            <person name="Eloe-Fadrosh E.A."/>
            <person name="Kyrpides N.C."/>
            <person name="Woyke T."/>
        </authorList>
    </citation>
    <scope>NUCLEOTIDE SEQUENCE</scope>
    <source>
        <strain evidence="1">GVMAG-M-3300023179-4</strain>
    </source>
</reference>
<evidence type="ECO:0000313" key="1">
    <source>
        <dbReference type="EMBL" id="QHT74282.1"/>
    </source>
</evidence>